<dbReference type="InterPro" id="IPR003593">
    <property type="entry name" value="AAA+_ATPase"/>
</dbReference>
<organism evidence="8 9">
    <name type="scientific">Astrephomene gubernaculifera</name>
    <dbReference type="NCBI Taxonomy" id="47775"/>
    <lineage>
        <taxon>Eukaryota</taxon>
        <taxon>Viridiplantae</taxon>
        <taxon>Chlorophyta</taxon>
        <taxon>core chlorophytes</taxon>
        <taxon>Chlorophyceae</taxon>
        <taxon>CS clade</taxon>
        <taxon>Chlamydomonadales</taxon>
        <taxon>Astrephomenaceae</taxon>
        <taxon>Astrephomene</taxon>
    </lineage>
</organism>
<keyword evidence="3" id="KW-0227">DNA damage</keyword>
<dbReference type="SMART" id="SM00382">
    <property type="entry name" value="AAA"/>
    <property type="match status" value="1"/>
</dbReference>
<dbReference type="GO" id="GO:0033063">
    <property type="term" value="C:Rad51B-Rad51C-Rad51D-XRCC2 complex"/>
    <property type="evidence" value="ECO:0007669"/>
    <property type="project" value="InterPro"/>
</dbReference>
<evidence type="ECO:0000256" key="6">
    <source>
        <dbReference type="ARBA" id="ARBA00023242"/>
    </source>
</evidence>
<dbReference type="GO" id="GO:0005524">
    <property type="term" value="F:ATP binding"/>
    <property type="evidence" value="ECO:0007669"/>
    <property type="project" value="InterPro"/>
</dbReference>
<keyword evidence="9" id="KW-1185">Reference proteome</keyword>
<name>A0AAD3HSJ1_9CHLO</name>
<dbReference type="InterPro" id="IPR058766">
    <property type="entry name" value="HHH_XRCC3_RAD51B"/>
</dbReference>
<evidence type="ECO:0000313" key="8">
    <source>
        <dbReference type="EMBL" id="GFR51292.1"/>
    </source>
</evidence>
<dbReference type="InterPro" id="IPR013632">
    <property type="entry name" value="Rad51_C"/>
</dbReference>
<evidence type="ECO:0000256" key="5">
    <source>
        <dbReference type="ARBA" id="ARBA00023172"/>
    </source>
</evidence>
<evidence type="ECO:0000256" key="4">
    <source>
        <dbReference type="ARBA" id="ARBA00023125"/>
    </source>
</evidence>
<dbReference type="PANTHER" id="PTHR46456">
    <property type="entry name" value="DNA REPAIR PROTEIN RAD51 HOMOLOG 2"/>
    <property type="match status" value="1"/>
</dbReference>
<dbReference type="GO" id="GO:0000400">
    <property type="term" value="F:four-way junction DNA binding"/>
    <property type="evidence" value="ECO:0007669"/>
    <property type="project" value="TreeGrafter"/>
</dbReference>
<comment type="similarity">
    <text evidence="2">Belongs to the RecA family. RAD51 subfamily.</text>
</comment>
<keyword evidence="5" id="KW-0233">DNA recombination</keyword>
<dbReference type="InterPro" id="IPR020588">
    <property type="entry name" value="RecA_ATP-bd"/>
</dbReference>
<keyword evidence="4" id="KW-0238">DNA-binding</keyword>
<accession>A0AAD3HSJ1</accession>
<dbReference type="Proteomes" id="UP001054857">
    <property type="component" value="Unassembled WGS sequence"/>
</dbReference>
<gene>
    <name evidence="8" type="ORF">Agub_g13653</name>
</gene>
<proteinExistence type="inferred from homology"/>
<dbReference type="Pfam" id="PF08423">
    <property type="entry name" value="Rad51"/>
    <property type="match status" value="2"/>
</dbReference>
<dbReference type="AlphaFoldDB" id="A0AAD3HSJ1"/>
<keyword evidence="6" id="KW-0539">Nucleus</keyword>
<dbReference type="PROSITE" id="PS50162">
    <property type="entry name" value="RECA_2"/>
    <property type="match status" value="1"/>
</dbReference>
<dbReference type="EMBL" id="BMAR01000048">
    <property type="protein sequence ID" value="GFR51292.1"/>
    <property type="molecule type" value="Genomic_DNA"/>
</dbReference>
<evidence type="ECO:0000256" key="2">
    <source>
        <dbReference type="ARBA" id="ARBA00007095"/>
    </source>
</evidence>
<evidence type="ECO:0000256" key="3">
    <source>
        <dbReference type="ARBA" id="ARBA00022763"/>
    </source>
</evidence>
<evidence type="ECO:0000313" key="9">
    <source>
        <dbReference type="Proteomes" id="UP001054857"/>
    </source>
</evidence>
<dbReference type="Gene3D" id="3.40.50.300">
    <property type="entry name" value="P-loop containing nucleotide triphosphate hydrolases"/>
    <property type="match status" value="1"/>
</dbReference>
<dbReference type="GO" id="GO:0003697">
    <property type="term" value="F:single-stranded DNA binding"/>
    <property type="evidence" value="ECO:0007669"/>
    <property type="project" value="TreeGrafter"/>
</dbReference>
<dbReference type="SUPFAM" id="SSF52540">
    <property type="entry name" value="P-loop containing nucleoside triphosphate hydrolases"/>
    <property type="match status" value="1"/>
</dbReference>
<dbReference type="InterPro" id="IPR030548">
    <property type="entry name" value="RAD51B"/>
</dbReference>
<dbReference type="GO" id="GO:0000724">
    <property type="term" value="P:double-strand break repair via homologous recombination"/>
    <property type="evidence" value="ECO:0007669"/>
    <property type="project" value="InterPro"/>
</dbReference>
<feature type="domain" description="RecA family profile 1" evidence="7">
    <location>
        <begin position="79"/>
        <end position="304"/>
    </location>
</feature>
<dbReference type="Pfam" id="PF26169">
    <property type="entry name" value="HHH_XRCC3_RpoA"/>
    <property type="match status" value="1"/>
</dbReference>
<dbReference type="GO" id="GO:0140664">
    <property type="term" value="F:ATP-dependent DNA damage sensor activity"/>
    <property type="evidence" value="ECO:0007669"/>
    <property type="project" value="InterPro"/>
</dbReference>
<reference evidence="8 9" key="1">
    <citation type="journal article" date="2021" name="Sci. Rep.">
        <title>Genome sequencing of the multicellular alga Astrephomene provides insights into convergent evolution of germ-soma differentiation.</title>
        <authorList>
            <person name="Yamashita S."/>
            <person name="Yamamoto K."/>
            <person name="Matsuzaki R."/>
            <person name="Suzuki S."/>
            <person name="Yamaguchi H."/>
            <person name="Hirooka S."/>
            <person name="Minakuchi Y."/>
            <person name="Miyagishima S."/>
            <person name="Kawachi M."/>
            <person name="Toyoda A."/>
            <person name="Nozaki H."/>
        </authorList>
    </citation>
    <scope>NUCLEOTIDE SEQUENCE [LARGE SCALE GENOMIC DNA]</scope>
    <source>
        <strain evidence="8 9">NIES-4017</strain>
    </source>
</reference>
<sequence>MATRQVSRLSLAPQLRDHLIANNLITARDVLLLGPLDLMELLGLTWSQANHLLADVSAQVTPPYATAWEALAQLTSGEAPPPLRTGLPILDGALRLGLPLGSITELVGPGGVGKSQMCHMMALTAALPTSFGGLASGVVYIDTERKFSAARMAEMVQARARAAAATAAAGAAAIAAGAAGAATTALATTAAASDALISEVLQRVAVMTPGSTGELVGALEALQTIVLRHRARLVVIDSIAALARTEYGNSTATTGGGDGGDGGGGGGGLLGGIMERQQVLGRIASQLKALAESLRIPVLVTNQVTTRITGPATHPHQQQAGGGGGGGGVLTAALGTKWAHCVNLRIVLERLHERRFLKVAKSPSCANVVLEYVIGPMGLQQLDRGGELPAVLQGNVLDMAILNEVDYGAEYG</sequence>
<dbReference type="PANTHER" id="PTHR46456:SF1">
    <property type="entry name" value="DNA REPAIR PROTEIN RAD51 HOMOLOG 2"/>
    <property type="match status" value="1"/>
</dbReference>
<evidence type="ECO:0000259" key="7">
    <source>
        <dbReference type="PROSITE" id="PS50162"/>
    </source>
</evidence>
<comment type="caution">
    <text evidence="8">The sequence shown here is derived from an EMBL/GenBank/DDBJ whole genome shotgun (WGS) entry which is preliminary data.</text>
</comment>
<protein>
    <recommendedName>
        <fullName evidence="7">RecA family profile 1 domain-containing protein</fullName>
    </recommendedName>
</protein>
<dbReference type="InterPro" id="IPR027417">
    <property type="entry name" value="P-loop_NTPase"/>
</dbReference>
<dbReference type="GO" id="GO:0005657">
    <property type="term" value="C:replication fork"/>
    <property type="evidence" value="ECO:0007669"/>
    <property type="project" value="TreeGrafter"/>
</dbReference>
<evidence type="ECO:0000256" key="1">
    <source>
        <dbReference type="ARBA" id="ARBA00004123"/>
    </source>
</evidence>
<dbReference type="GO" id="GO:0003690">
    <property type="term" value="F:double-stranded DNA binding"/>
    <property type="evidence" value="ECO:0007669"/>
    <property type="project" value="TreeGrafter"/>
</dbReference>
<comment type="subcellular location">
    <subcellularLocation>
        <location evidence="1">Nucleus</location>
    </subcellularLocation>
</comment>